<keyword evidence="4 6" id="KW-0949">S-adenosyl-L-methionine</keyword>
<dbReference type="KEGG" id="lho:LOOC260_101520"/>
<dbReference type="AlphaFoldDB" id="A0A0A1GRY1"/>
<organism evidence="7 8">
    <name type="scientific">Paucilactobacillus hokkaidonensis JCM 18461</name>
    <dbReference type="NCBI Taxonomy" id="1291742"/>
    <lineage>
        <taxon>Bacteria</taxon>
        <taxon>Bacillati</taxon>
        <taxon>Bacillota</taxon>
        <taxon>Bacilli</taxon>
        <taxon>Lactobacillales</taxon>
        <taxon>Lactobacillaceae</taxon>
        <taxon>Paucilactobacillus</taxon>
    </lineage>
</organism>
<evidence type="ECO:0000256" key="4">
    <source>
        <dbReference type="ARBA" id="ARBA00022691"/>
    </source>
</evidence>
<dbReference type="Proteomes" id="UP000031620">
    <property type="component" value="Chromosome"/>
</dbReference>
<dbReference type="NCBIfam" id="NF001244">
    <property type="entry name" value="PRK00216.1-5"/>
    <property type="match status" value="1"/>
</dbReference>
<proteinExistence type="inferred from homology"/>
<dbReference type="NCBIfam" id="TIGR01934">
    <property type="entry name" value="MenG_MenH_UbiE"/>
    <property type="match status" value="1"/>
</dbReference>
<dbReference type="PROSITE" id="PS01184">
    <property type="entry name" value="UBIE_2"/>
    <property type="match status" value="1"/>
</dbReference>
<evidence type="ECO:0000256" key="5">
    <source>
        <dbReference type="ARBA" id="ARBA00059758"/>
    </source>
</evidence>
<dbReference type="PANTHER" id="PTHR43591:SF24">
    <property type="entry name" value="2-METHOXY-6-POLYPRENYL-1,4-BENZOQUINOL METHYLASE, MITOCHONDRIAL"/>
    <property type="match status" value="1"/>
</dbReference>
<dbReference type="EMBL" id="AP014680">
    <property type="protein sequence ID" value="BAP84730.1"/>
    <property type="molecule type" value="Genomic_DNA"/>
</dbReference>
<dbReference type="PROSITE" id="PS01183">
    <property type="entry name" value="UBIE_1"/>
    <property type="match status" value="1"/>
</dbReference>
<dbReference type="GO" id="GO:0032259">
    <property type="term" value="P:methylation"/>
    <property type="evidence" value="ECO:0007669"/>
    <property type="project" value="UniProtKB-KW"/>
</dbReference>
<dbReference type="InterPro" id="IPR004033">
    <property type="entry name" value="UbiE/COQ5_MeTrFase"/>
</dbReference>
<evidence type="ECO:0000313" key="7">
    <source>
        <dbReference type="EMBL" id="BAP84730.1"/>
    </source>
</evidence>
<accession>A0A0A1GRY1</accession>
<dbReference type="SUPFAM" id="SSF53335">
    <property type="entry name" value="S-adenosyl-L-methionine-dependent methyltransferases"/>
    <property type="match status" value="1"/>
</dbReference>
<comment type="catalytic activity">
    <reaction evidence="6">
        <text>a 2-demethylmenaquinol + S-adenosyl-L-methionine = a menaquinol + S-adenosyl-L-homocysteine + H(+)</text>
        <dbReference type="Rhea" id="RHEA:42640"/>
        <dbReference type="Rhea" id="RHEA-COMP:9539"/>
        <dbReference type="Rhea" id="RHEA-COMP:9563"/>
        <dbReference type="ChEBI" id="CHEBI:15378"/>
        <dbReference type="ChEBI" id="CHEBI:18151"/>
        <dbReference type="ChEBI" id="CHEBI:55437"/>
        <dbReference type="ChEBI" id="CHEBI:57856"/>
        <dbReference type="ChEBI" id="CHEBI:59789"/>
        <dbReference type="EC" id="2.1.1.163"/>
    </reaction>
</comment>
<name>A0A0A1GRY1_9LACO</name>
<dbReference type="PANTHER" id="PTHR43591">
    <property type="entry name" value="METHYLTRANSFERASE"/>
    <property type="match status" value="1"/>
</dbReference>
<feature type="binding site" evidence="6">
    <location>
        <position position="58"/>
    </location>
    <ligand>
        <name>S-adenosyl-L-methionine</name>
        <dbReference type="ChEBI" id="CHEBI:59789"/>
    </ligand>
</feature>
<comment type="function">
    <text evidence="5 6">Methyltransferase required for the conversion of demethylmenaquinol (DMKH2) to menaquinol (MKH2).</text>
</comment>
<keyword evidence="7" id="KW-0830">Ubiquinone</keyword>
<evidence type="ECO:0000256" key="1">
    <source>
        <dbReference type="ARBA" id="ARBA00022428"/>
    </source>
</evidence>
<dbReference type="HAMAP" id="MF_01813">
    <property type="entry name" value="MenG_UbiE_methyltr"/>
    <property type="match status" value="1"/>
</dbReference>
<dbReference type="EC" id="2.1.1.163" evidence="6"/>
<dbReference type="GO" id="GO:0009234">
    <property type="term" value="P:menaquinone biosynthetic process"/>
    <property type="evidence" value="ECO:0007669"/>
    <property type="project" value="UniProtKB-UniRule"/>
</dbReference>
<evidence type="ECO:0000256" key="6">
    <source>
        <dbReference type="HAMAP-Rule" id="MF_01813"/>
    </source>
</evidence>
<keyword evidence="2 6" id="KW-0489">Methyltransferase</keyword>
<dbReference type="HOGENOM" id="CLU_037990_0_0_9"/>
<dbReference type="InterPro" id="IPR029063">
    <property type="entry name" value="SAM-dependent_MTases_sf"/>
</dbReference>
<evidence type="ECO:0000256" key="2">
    <source>
        <dbReference type="ARBA" id="ARBA00022603"/>
    </source>
</evidence>
<feature type="binding site" evidence="6">
    <location>
        <position position="79"/>
    </location>
    <ligand>
        <name>S-adenosyl-L-methionine</name>
        <dbReference type="ChEBI" id="CHEBI:59789"/>
    </ligand>
</feature>
<dbReference type="PROSITE" id="PS51608">
    <property type="entry name" value="SAM_MT_UBIE"/>
    <property type="match status" value="1"/>
</dbReference>
<protein>
    <recommendedName>
        <fullName evidence="6">Demethylmenaquinone methyltransferase</fullName>
        <ecNumber evidence="6">2.1.1.163</ecNumber>
    </recommendedName>
</protein>
<comment type="similarity">
    <text evidence="6">Belongs to the class I-like SAM-binding methyltransferase superfamily. MenG/UbiE family.</text>
</comment>
<sequence>MANDKSNQVHTIFQKIAPSYDKMNSIISLGTHQSWRNRATSLIKLRPNSKILDVCCGTGDWTIKLANQINHKGHVTGLDFSDSMLTVATEKVKKYDLTEKINLIQGDAMQLPFESNQFDIVTIGFGLRNVADASSTLREMLRVLKPGGQLVCLETSQPTAPIIKQGWELYFGHIVPLLGKTLVNEQQEYTYLTDSTHNFVDYKQLAAMFKQAGFKQIFYRRIMLGAAAIHTGIKPQ</sequence>
<dbReference type="STRING" id="1291742.LOOC260_101520"/>
<feature type="binding site" evidence="6">
    <location>
        <begin position="107"/>
        <end position="108"/>
    </location>
    <ligand>
        <name>S-adenosyl-L-methionine</name>
        <dbReference type="ChEBI" id="CHEBI:59789"/>
    </ligand>
</feature>
<dbReference type="GO" id="GO:0043770">
    <property type="term" value="F:demethylmenaquinone methyltransferase activity"/>
    <property type="evidence" value="ECO:0007669"/>
    <property type="project" value="UniProtKB-UniRule"/>
</dbReference>
<reference evidence="7 8" key="1">
    <citation type="submission" date="2014-11" db="EMBL/GenBank/DDBJ databases">
        <title>Complete genome sequence and analysis of Lactobacillus hokkaidonensis LOOC260T.</title>
        <authorList>
            <person name="Tanizawa Y."/>
            <person name="Tohno M."/>
            <person name="Kaminuma E."/>
            <person name="Nakamura Y."/>
            <person name="Arita M."/>
        </authorList>
    </citation>
    <scope>NUCLEOTIDE SEQUENCE [LARGE SCALE GENOMIC DNA]</scope>
    <source>
        <strain evidence="7 8">LOOC260</strain>
    </source>
</reference>
<keyword evidence="3 6" id="KW-0808">Transferase</keyword>
<dbReference type="FunFam" id="3.40.50.150:FF:000086">
    <property type="entry name" value="Demethylmenaquinone methyltransferase"/>
    <property type="match status" value="1"/>
</dbReference>
<evidence type="ECO:0000256" key="3">
    <source>
        <dbReference type="ARBA" id="ARBA00022679"/>
    </source>
</evidence>
<keyword evidence="1 6" id="KW-0474">Menaquinone biosynthesis</keyword>
<dbReference type="NCBIfam" id="NF001243">
    <property type="entry name" value="PRK00216.1-4"/>
    <property type="match status" value="1"/>
</dbReference>
<comment type="pathway">
    <text evidence="6">Quinol/quinone metabolism; menaquinone biosynthesis; menaquinol from 1,4-dihydroxy-2-naphthoate: step 2/2.</text>
</comment>
<comment type="caution">
    <text evidence="6">Lacks conserved residue(s) required for the propagation of feature annotation.</text>
</comment>
<evidence type="ECO:0000313" key="8">
    <source>
        <dbReference type="Proteomes" id="UP000031620"/>
    </source>
</evidence>
<dbReference type="UniPathway" id="UPA00079">
    <property type="reaction ID" value="UER00169"/>
</dbReference>
<dbReference type="Gene3D" id="3.40.50.150">
    <property type="entry name" value="Vaccinia Virus protein VP39"/>
    <property type="match status" value="1"/>
</dbReference>
<dbReference type="InterPro" id="IPR023576">
    <property type="entry name" value="UbiE/COQ5_MeTrFase_CS"/>
</dbReference>
<dbReference type="Pfam" id="PF01209">
    <property type="entry name" value="Ubie_methyltran"/>
    <property type="match status" value="1"/>
</dbReference>
<gene>
    <name evidence="7" type="primary">ubiE</name>
    <name evidence="6" type="synonym">menG</name>
    <name evidence="7" type="ORF">LOOC260_101520</name>
</gene>
<dbReference type="RefSeq" id="WP_041092170.1">
    <property type="nucleotide sequence ID" value="NZ_AP014680.1"/>
</dbReference>
<dbReference type="CDD" id="cd02440">
    <property type="entry name" value="AdoMet_MTases"/>
    <property type="match status" value="1"/>
</dbReference>